<dbReference type="AlphaFoldDB" id="A0A7J6ASJ5"/>
<comment type="caution">
    <text evidence="2">The sequence shown here is derived from an EMBL/GenBank/DDBJ whole genome shotgun (WGS) entry which is preliminary data.</text>
</comment>
<keyword evidence="3" id="KW-1185">Reference proteome</keyword>
<accession>A0A7J6ASJ5</accession>
<dbReference type="Proteomes" id="UP000593565">
    <property type="component" value="Unassembled WGS sequence"/>
</dbReference>
<dbReference type="SMART" id="SM00591">
    <property type="entry name" value="RWD"/>
    <property type="match status" value="1"/>
</dbReference>
<dbReference type="PANTHER" id="PTHR15955">
    <property type="entry name" value="RWD DOMAIN CONTAINING PROTEIN 2"/>
    <property type="match status" value="1"/>
</dbReference>
<dbReference type="PROSITE" id="PS50908">
    <property type="entry name" value="RWD"/>
    <property type="match status" value="1"/>
</dbReference>
<sequence>MDQTEHAEAQLAEVELLLSMFPSQEELEVEQVAYAELRAYVEGTADCPPNTRPELCVKIRTHTGVDVSLSCTYPSDYPAVLPEIVVRCGELSRAQHARIVSDLRSFLRESCTGDVCVLSAVDWVRDHTHEYLEVEDDSAKGAAETQCPETFTRLWIYSHHIYNKSKRKNILEWAKELQLSGFSMPGKPGVVCVEGLQAACEEFWARVKVLTWKRIMIRHREDVPLGPAGQSAESLRRFDGFEETAFDPHGNRGNHMDLGQFFQFLSERGCSQIFQLYFGVEGR</sequence>
<gene>
    <name evidence="2" type="ORF">AMELA_G00098870</name>
</gene>
<dbReference type="InterPro" id="IPR010541">
    <property type="entry name" value="Prp3_C"/>
</dbReference>
<dbReference type="Gene3D" id="3.10.110.10">
    <property type="entry name" value="Ubiquitin Conjugating Enzyme"/>
    <property type="match status" value="1"/>
</dbReference>
<protein>
    <recommendedName>
        <fullName evidence="1">RWD domain-containing protein</fullName>
    </recommendedName>
</protein>
<dbReference type="OrthoDB" id="432412at2759"/>
<dbReference type="EMBL" id="JAAGNN010000008">
    <property type="protein sequence ID" value="KAF4085744.1"/>
    <property type="molecule type" value="Genomic_DNA"/>
</dbReference>
<dbReference type="InterPro" id="IPR006575">
    <property type="entry name" value="RWD_dom"/>
</dbReference>
<reference evidence="2 3" key="1">
    <citation type="submission" date="2020-02" db="EMBL/GenBank/DDBJ databases">
        <title>A chromosome-scale genome assembly of the black bullhead catfish (Ameiurus melas).</title>
        <authorList>
            <person name="Wen M."/>
            <person name="Zham M."/>
            <person name="Cabau C."/>
            <person name="Klopp C."/>
            <person name="Donnadieu C."/>
            <person name="Roques C."/>
            <person name="Bouchez O."/>
            <person name="Lampietro C."/>
            <person name="Jouanno E."/>
            <person name="Herpin A."/>
            <person name="Louis A."/>
            <person name="Berthelot C."/>
            <person name="Parey E."/>
            <person name="Roest-Crollius H."/>
            <person name="Braasch I."/>
            <person name="Postlethwait J."/>
            <person name="Robinson-Rechavi M."/>
            <person name="Echchiki A."/>
            <person name="Begum T."/>
            <person name="Montfort J."/>
            <person name="Schartl M."/>
            <person name="Bobe J."/>
            <person name="Guiguen Y."/>
        </authorList>
    </citation>
    <scope>NUCLEOTIDE SEQUENCE [LARGE SCALE GENOMIC DNA]</scope>
    <source>
        <strain evidence="2">M_S1</strain>
        <tissue evidence="2">Blood</tissue>
    </source>
</reference>
<dbReference type="Pfam" id="PF05773">
    <property type="entry name" value="RWD"/>
    <property type="match status" value="1"/>
</dbReference>
<dbReference type="InterPro" id="IPR059181">
    <property type="entry name" value="RWDD2A-B_C"/>
</dbReference>
<feature type="domain" description="RWD" evidence="1">
    <location>
        <begin position="12"/>
        <end position="131"/>
    </location>
</feature>
<dbReference type="InterPro" id="IPR017359">
    <property type="entry name" value="Phi-like"/>
</dbReference>
<dbReference type="SUPFAM" id="SSF54495">
    <property type="entry name" value="UBC-like"/>
    <property type="match status" value="1"/>
</dbReference>
<dbReference type="CDD" id="cd24163">
    <property type="entry name" value="RWDD2_C"/>
    <property type="match status" value="1"/>
</dbReference>
<name>A0A7J6ASJ5_AMEME</name>
<evidence type="ECO:0000259" key="1">
    <source>
        <dbReference type="PROSITE" id="PS50908"/>
    </source>
</evidence>
<dbReference type="PIRSF" id="PIRSF038021">
    <property type="entry name" value="UCP038021_RWDD2"/>
    <property type="match status" value="1"/>
</dbReference>
<organism evidence="2 3">
    <name type="scientific">Ameiurus melas</name>
    <name type="common">Black bullhead</name>
    <name type="synonym">Silurus melas</name>
    <dbReference type="NCBI Taxonomy" id="219545"/>
    <lineage>
        <taxon>Eukaryota</taxon>
        <taxon>Metazoa</taxon>
        <taxon>Chordata</taxon>
        <taxon>Craniata</taxon>
        <taxon>Vertebrata</taxon>
        <taxon>Euteleostomi</taxon>
        <taxon>Actinopterygii</taxon>
        <taxon>Neopterygii</taxon>
        <taxon>Teleostei</taxon>
        <taxon>Ostariophysi</taxon>
        <taxon>Siluriformes</taxon>
        <taxon>Ictaluridae</taxon>
        <taxon>Ameiurus</taxon>
    </lineage>
</organism>
<dbReference type="InterPro" id="IPR016135">
    <property type="entry name" value="UBQ-conjugating_enzyme/RWD"/>
</dbReference>
<dbReference type="Pfam" id="PF06544">
    <property type="entry name" value="Prp3_C"/>
    <property type="match status" value="1"/>
</dbReference>
<evidence type="ECO:0000313" key="3">
    <source>
        <dbReference type="Proteomes" id="UP000593565"/>
    </source>
</evidence>
<dbReference type="PANTHER" id="PTHR15955:SF8">
    <property type="entry name" value="RWD DOMAIN-CONTAINING PROTEIN 2B-RELATED"/>
    <property type="match status" value="1"/>
</dbReference>
<dbReference type="CDD" id="cd23829">
    <property type="entry name" value="RWD_RWDD2"/>
    <property type="match status" value="1"/>
</dbReference>
<evidence type="ECO:0000313" key="2">
    <source>
        <dbReference type="EMBL" id="KAF4085744.1"/>
    </source>
</evidence>
<proteinExistence type="predicted"/>